<dbReference type="SUPFAM" id="SSF53335">
    <property type="entry name" value="S-adenosyl-L-methionine-dependent methyltransferases"/>
    <property type="match status" value="1"/>
</dbReference>
<evidence type="ECO:0008006" key="2">
    <source>
        <dbReference type="Google" id="ProtNLM"/>
    </source>
</evidence>
<reference evidence="1" key="1">
    <citation type="journal article" date="2020" name="Nature">
        <title>Giant virus diversity and host interactions through global metagenomics.</title>
        <authorList>
            <person name="Schulz F."/>
            <person name="Roux S."/>
            <person name="Paez-Espino D."/>
            <person name="Jungbluth S."/>
            <person name="Walsh D.A."/>
            <person name="Denef V.J."/>
            <person name="McMahon K.D."/>
            <person name="Konstantinidis K.T."/>
            <person name="Eloe-Fadrosh E.A."/>
            <person name="Kyrpides N.C."/>
            <person name="Woyke T."/>
        </authorList>
    </citation>
    <scope>NUCLEOTIDE SEQUENCE</scope>
    <source>
        <strain evidence="1">GVMAG-S-1101171-110</strain>
    </source>
</reference>
<evidence type="ECO:0000313" key="1">
    <source>
        <dbReference type="EMBL" id="QHU12383.1"/>
    </source>
</evidence>
<name>A0A6C0K4K0_9ZZZZ</name>
<dbReference type="InterPro" id="IPR029063">
    <property type="entry name" value="SAM-dependent_MTases_sf"/>
</dbReference>
<dbReference type="EMBL" id="MN740799">
    <property type="protein sequence ID" value="QHU12383.1"/>
    <property type="molecule type" value="Genomic_DNA"/>
</dbReference>
<protein>
    <recommendedName>
        <fullName evidence="2">Methyltransferase</fullName>
    </recommendedName>
</protein>
<sequence>MDNCITLDSTDCRTELCNICLQTGTDKSPFTKNGGHRHPYTTPYSLFFEPLRNKPIKLAEIGIFRGASILAWRMFFSRARIYGFDIDTEAMTHIRKLDLPGVFIDEMDATKADSMESVFHRHMADGELFDVIVDDALHEVSQQAVTIKTCMNKLKQGGLLIIEDIFRDQDHKPYIDAMAEVKSLISFSTFIICDHKDRYSPGWNNDKMLVIVRA</sequence>
<dbReference type="AlphaFoldDB" id="A0A6C0K4K0"/>
<proteinExistence type="predicted"/>
<organism evidence="1">
    <name type="scientific">viral metagenome</name>
    <dbReference type="NCBI Taxonomy" id="1070528"/>
    <lineage>
        <taxon>unclassified sequences</taxon>
        <taxon>metagenomes</taxon>
        <taxon>organismal metagenomes</taxon>
    </lineage>
</organism>
<accession>A0A6C0K4K0</accession>
<dbReference type="Gene3D" id="3.40.50.150">
    <property type="entry name" value="Vaccinia Virus protein VP39"/>
    <property type="match status" value="1"/>
</dbReference>
<dbReference type="Pfam" id="PF13578">
    <property type="entry name" value="Methyltransf_24"/>
    <property type="match status" value="1"/>
</dbReference>